<dbReference type="EMBL" id="FUYE01000003">
    <property type="protein sequence ID" value="SKA85705.1"/>
    <property type="molecule type" value="Genomic_DNA"/>
</dbReference>
<dbReference type="InterPro" id="IPR040836">
    <property type="entry name" value="SAVED"/>
</dbReference>
<feature type="domain" description="SMODS-associated and fused to various effectors" evidence="2">
    <location>
        <begin position="186"/>
        <end position="378"/>
    </location>
</feature>
<evidence type="ECO:0000259" key="1">
    <source>
        <dbReference type="Pfam" id="PF13391"/>
    </source>
</evidence>
<protein>
    <submittedName>
        <fullName evidence="3">Uncharacterized protein</fullName>
    </submittedName>
</protein>
<reference evidence="4" key="1">
    <citation type="submission" date="2017-02" db="EMBL/GenBank/DDBJ databases">
        <authorList>
            <person name="Varghese N."/>
            <person name="Submissions S."/>
        </authorList>
    </citation>
    <scope>NUCLEOTIDE SEQUENCE [LARGE SCALE GENOMIC DNA]</scope>
    <source>
        <strain evidence="4">ATCC 700200</strain>
    </source>
</reference>
<dbReference type="Pfam" id="PF13391">
    <property type="entry name" value="HNH_2"/>
    <property type="match status" value="1"/>
</dbReference>
<keyword evidence="4" id="KW-1185">Reference proteome</keyword>
<sequence>MMTEKQIRKPPCEPVSSARNYSAKTLKILWGRSAGRCAVPECRAELIVDATSYDPIVVIGDIAHIAASSDIGPRSNAALTAKERDSYDNLILLCKNCHARFDGQKVTNTVEAIKKLRAEHEAWVRASLPERGRSATPWRVLLVQGDYPIDATHAETALSPDHPKGPPTVLTAPSSQPWGKLYKSIEKTVRRFLSKGDSFESRFAVFPLAPVSVCILVGYLLTNRPRVRLFQHHRTRGQWSWPKDKRGSGDFVISGMPKKSTLKKGEVAICFNLSARIRSAQLPIDKKLLLGLIDIAVSEPSVHWLQSSDQLEKLGAAVANLFGAIQSYYPEASRWHLFFAGPAPAAIKVGQQLNPTMTPLVQLYEFRQAGGSAYTASLLLGEHCK</sequence>
<dbReference type="OrthoDB" id="193350at2"/>
<gene>
    <name evidence="3" type="ORF">SAMN02745166_01190</name>
</gene>
<dbReference type="CDD" id="cd00085">
    <property type="entry name" value="HNHc"/>
    <property type="match status" value="1"/>
</dbReference>
<feature type="domain" description="HNH nuclease" evidence="1">
    <location>
        <begin position="59"/>
        <end position="102"/>
    </location>
</feature>
<dbReference type="AlphaFoldDB" id="A0A1T4X9C8"/>
<dbReference type="Pfam" id="PF18145">
    <property type="entry name" value="SAVED"/>
    <property type="match status" value="1"/>
</dbReference>
<evidence type="ECO:0000313" key="4">
    <source>
        <dbReference type="Proteomes" id="UP000190774"/>
    </source>
</evidence>
<accession>A0A1T4X9C8</accession>
<dbReference type="RefSeq" id="WP_078812391.1">
    <property type="nucleotide sequence ID" value="NZ_FUYE01000003.1"/>
</dbReference>
<organism evidence="3 4">
    <name type="scientific">Prosthecobacter debontii</name>
    <dbReference type="NCBI Taxonomy" id="48467"/>
    <lineage>
        <taxon>Bacteria</taxon>
        <taxon>Pseudomonadati</taxon>
        <taxon>Verrucomicrobiota</taxon>
        <taxon>Verrucomicrobiia</taxon>
        <taxon>Verrucomicrobiales</taxon>
        <taxon>Verrucomicrobiaceae</taxon>
        <taxon>Prosthecobacter</taxon>
    </lineage>
</organism>
<dbReference type="STRING" id="48467.SAMN02745166_01190"/>
<evidence type="ECO:0000259" key="2">
    <source>
        <dbReference type="Pfam" id="PF18145"/>
    </source>
</evidence>
<dbReference type="NCBIfam" id="NF033611">
    <property type="entry name" value="SAVED"/>
    <property type="match status" value="1"/>
</dbReference>
<evidence type="ECO:0000313" key="3">
    <source>
        <dbReference type="EMBL" id="SKA85705.1"/>
    </source>
</evidence>
<dbReference type="InterPro" id="IPR003615">
    <property type="entry name" value="HNH_nuc"/>
</dbReference>
<dbReference type="Proteomes" id="UP000190774">
    <property type="component" value="Unassembled WGS sequence"/>
</dbReference>
<name>A0A1T4X9C8_9BACT</name>
<proteinExistence type="predicted"/>